<accession>A0AA39XRJ8</accession>
<dbReference type="InterPro" id="IPR036864">
    <property type="entry name" value="Zn2-C6_fun-type_DNA-bd_sf"/>
</dbReference>
<dbReference type="CDD" id="cd00067">
    <property type="entry name" value="GAL4"/>
    <property type="match status" value="1"/>
</dbReference>
<evidence type="ECO:0000256" key="1">
    <source>
        <dbReference type="ARBA" id="ARBA00004123"/>
    </source>
</evidence>
<name>A0AA39XRJ8_9PEZI</name>
<reference evidence="4" key="1">
    <citation type="submission" date="2023-06" db="EMBL/GenBank/DDBJ databases">
        <title>Genome-scale phylogeny and comparative genomics of the fungal order Sordariales.</title>
        <authorList>
            <consortium name="Lawrence Berkeley National Laboratory"/>
            <person name="Hensen N."/>
            <person name="Bonometti L."/>
            <person name="Westerberg I."/>
            <person name="Brannstrom I.O."/>
            <person name="Guillou S."/>
            <person name="Cros-Aarteil S."/>
            <person name="Calhoun S."/>
            <person name="Haridas S."/>
            <person name="Kuo A."/>
            <person name="Mondo S."/>
            <person name="Pangilinan J."/>
            <person name="Riley R."/>
            <person name="Labutti K."/>
            <person name="Andreopoulos B."/>
            <person name="Lipzen A."/>
            <person name="Chen C."/>
            <person name="Yanf M."/>
            <person name="Daum C."/>
            <person name="Ng V."/>
            <person name="Clum A."/>
            <person name="Steindorff A."/>
            <person name="Ohm R."/>
            <person name="Martin F."/>
            <person name="Silar P."/>
            <person name="Natvig D."/>
            <person name="Lalanne C."/>
            <person name="Gautier V."/>
            <person name="Ament-Velasquez S.L."/>
            <person name="Kruys A."/>
            <person name="Hutchinson M.I."/>
            <person name="Powell A.J."/>
            <person name="Barry K."/>
            <person name="Miller A.N."/>
            <person name="Grigoriev I.V."/>
            <person name="Debuchy R."/>
            <person name="Gladieux P."/>
            <person name="Thoren M.H."/>
            <person name="Johannesson H."/>
        </authorList>
    </citation>
    <scope>NUCLEOTIDE SEQUENCE</scope>
    <source>
        <strain evidence="4">SMH2532-1</strain>
    </source>
</reference>
<dbReference type="SUPFAM" id="SSF57701">
    <property type="entry name" value="Zn2/Cys6 DNA-binding domain"/>
    <property type="match status" value="1"/>
</dbReference>
<feature type="domain" description="Zn(2)-C6 fungal-type" evidence="3">
    <location>
        <begin position="76"/>
        <end position="107"/>
    </location>
</feature>
<evidence type="ECO:0000313" key="4">
    <source>
        <dbReference type="EMBL" id="KAK0638911.1"/>
    </source>
</evidence>
<dbReference type="InterPro" id="IPR001138">
    <property type="entry name" value="Zn2Cys6_DnaBD"/>
</dbReference>
<dbReference type="GO" id="GO:0008270">
    <property type="term" value="F:zinc ion binding"/>
    <property type="evidence" value="ECO:0007669"/>
    <property type="project" value="InterPro"/>
</dbReference>
<comment type="caution">
    <text evidence="4">The sequence shown here is derived from an EMBL/GenBank/DDBJ whole genome shotgun (WGS) entry which is preliminary data.</text>
</comment>
<evidence type="ECO:0000313" key="5">
    <source>
        <dbReference type="Proteomes" id="UP001174936"/>
    </source>
</evidence>
<keyword evidence="2" id="KW-0539">Nucleus</keyword>
<dbReference type="GO" id="GO:0000981">
    <property type="term" value="F:DNA-binding transcription factor activity, RNA polymerase II-specific"/>
    <property type="evidence" value="ECO:0007669"/>
    <property type="project" value="InterPro"/>
</dbReference>
<dbReference type="GO" id="GO:0005634">
    <property type="term" value="C:nucleus"/>
    <property type="evidence" value="ECO:0007669"/>
    <property type="project" value="UniProtKB-SubCell"/>
</dbReference>
<dbReference type="PROSITE" id="PS00463">
    <property type="entry name" value="ZN2_CY6_FUNGAL_1"/>
    <property type="match status" value="1"/>
</dbReference>
<dbReference type="SMART" id="SM00066">
    <property type="entry name" value="GAL4"/>
    <property type="match status" value="1"/>
</dbReference>
<dbReference type="PROSITE" id="PS50048">
    <property type="entry name" value="ZN2_CY6_FUNGAL_2"/>
    <property type="match status" value="1"/>
</dbReference>
<dbReference type="Proteomes" id="UP001174936">
    <property type="component" value="Unassembled WGS sequence"/>
</dbReference>
<dbReference type="Pfam" id="PF00172">
    <property type="entry name" value="Zn_clus"/>
    <property type="match status" value="1"/>
</dbReference>
<sequence length="135" mass="15134">MLNPDTPVPGEVPNRTPLYKSALQPNCLPPIALRAPKKTEEVVSPFELLVFPKSTMSEAMQYPSQRPSRAERTTTSCGECRRRKQKCNQGQPCSNCARRFPQPPCEYKSRHVLAMMSQSDSAVADRVPFVGDRVQ</sequence>
<dbReference type="InterPro" id="IPR050613">
    <property type="entry name" value="Sec_Metabolite_Reg"/>
</dbReference>
<protein>
    <recommendedName>
        <fullName evidence="3">Zn(2)-C6 fungal-type domain-containing protein</fullName>
    </recommendedName>
</protein>
<dbReference type="PANTHER" id="PTHR31001">
    <property type="entry name" value="UNCHARACTERIZED TRANSCRIPTIONAL REGULATORY PROTEIN"/>
    <property type="match status" value="1"/>
</dbReference>
<dbReference type="AlphaFoldDB" id="A0AA39XRJ8"/>
<proteinExistence type="predicted"/>
<evidence type="ECO:0000259" key="3">
    <source>
        <dbReference type="PROSITE" id="PS50048"/>
    </source>
</evidence>
<gene>
    <name evidence="4" type="ORF">B0T16DRAFT_234727</name>
</gene>
<comment type="subcellular location">
    <subcellularLocation>
        <location evidence="1">Nucleus</location>
    </subcellularLocation>
</comment>
<evidence type="ECO:0000256" key="2">
    <source>
        <dbReference type="ARBA" id="ARBA00023242"/>
    </source>
</evidence>
<keyword evidence="5" id="KW-1185">Reference proteome</keyword>
<dbReference type="EMBL" id="JAULSV010000007">
    <property type="protein sequence ID" value="KAK0638911.1"/>
    <property type="molecule type" value="Genomic_DNA"/>
</dbReference>
<organism evidence="4 5">
    <name type="scientific">Cercophora newfieldiana</name>
    <dbReference type="NCBI Taxonomy" id="92897"/>
    <lineage>
        <taxon>Eukaryota</taxon>
        <taxon>Fungi</taxon>
        <taxon>Dikarya</taxon>
        <taxon>Ascomycota</taxon>
        <taxon>Pezizomycotina</taxon>
        <taxon>Sordariomycetes</taxon>
        <taxon>Sordariomycetidae</taxon>
        <taxon>Sordariales</taxon>
        <taxon>Lasiosphaeriaceae</taxon>
        <taxon>Cercophora</taxon>
    </lineage>
</organism>
<dbReference type="Gene3D" id="4.10.240.10">
    <property type="entry name" value="Zn(2)-C6 fungal-type DNA-binding domain"/>
    <property type="match status" value="1"/>
</dbReference>